<gene>
    <name evidence="2" type="ORF">KD146_12225</name>
</gene>
<evidence type="ECO:0000313" key="2">
    <source>
        <dbReference type="EMBL" id="MBS3849465.1"/>
    </source>
</evidence>
<dbReference type="AlphaFoldDB" id="A0A942ECM1"/>
<protein>
    <submittedName>
        <fullName evidence="2">Uncharacterized protein</fullName>
    </submittedName>
</protein>
<evidence type="ECO:0000256" key="1">
    <source>
        <dbReference type="SAM" id="Phobius"/>
    </source>
</evidence>
<feature type="transmembrane region" description="Helical" evidence="1">
    <location>
        <begin position="61"/>
        <end position="90"/>
    </location>
</feature>
<dbReference type="RefSeq" id="WP_212658935.1">
    <property type="nucleotide sequence ID" value="NZ_JAGXTP010000001.1"/>
</dbReference>
<name>A0A942ECM1_9HYPH</name>
<accession>A0A942ECM1</accession>
<sequence length="156" mass="16641">MQSWARGLDERRGGKVKSENERRISALVLRYLASVAVGCGLVGVAIVLVDVFARGSSPVSASYFVVMAVILGTIPGALLALPGMLVGMWLRRRYSGLDTAWVWLLGLASGLIVFLPIYFVSKASGSTFVAIEFSAVFMLAGAVAAVVFSKLDDIRL</sequence>
<feature type="transmembrane region" description="Helical" evidence="1">
    <location>
        <begin position="27"/>
        <end position="49"/>
    </location>
</feature>
<dbReference type="Proteomes" id="UP000678281">
    <property type="component" value="Unassembled WGS sequence"/>
</dbReference>
<dbReference type="EMBL" id="JAGXTP010000001">
    <property type="protein sequence ID" value="MBS3849465.1"/>
    <property type="molecule type" value="Genomic_DNA"/>
</dbReference>
<evidence type="ECO:0000313" key="3">
    <source>
        <dbReference type="Proteomes" id="UP000678281"/>
    </source>
</evidence>
<keyword evidence="1" id="KW-1133">Transmembrane helix</keyword>
<proteinExistence type="predicted"/>
<feature type="transmembrane region" description="Helical" evidence="1">
    <location>
        <begin position="127"/>
        <end position="148"/>
    </location>
</feature>
<comment type="caution">
    <text evidence="2">The sequence shown here is derived from an EMBL/GenBank/DDBJ whole genome shotgun (WGS) entry which is preliminary data.</text>
</comment>
<keyword evidence="1" id="KW-0812">Transmembrane</keyword>
<reference evidence="2" key="1">
    <citation type="submission" date="2021-04" db="EMBL/GenBank/DDBJ databases">
        <title>Devosia litorisediminis sp. nov., isolated from a sand dune.</title>
        <authorList>
            <person name="Park S."/>
            <person name="Yoon J.-H."/>
        </authorList>
    </citation>
    <scope>NUCLEOTIDE SEQUENCE</scope>
    <source>
        <strain evidence="2">BSSL-BM10</strain>
    </source>
</reference>
<keyword evidence="1" id="KW-0472">Membrane</keyword>
<feature type="transmembrane region" description="Helical" evidence="1">
    <location>
        <begin position="102"/>
        <end position="121"/>
    </location>
</feature>
<organism evidence="2 3">
    <name type="scientific">Devosia litorisediminis</name>
    <dbReference type="NCBI Taxonomy" id="2829817"/>
    <lineage>
        <taxon>Bacteria</taxon>
        <taxon>Pseudomonadati</taxon>
        <taxon>Pseudomonadota</taxon>
        <taxon>Alphaproteobacteria</taxon>
        <taxon>Hyphomicrobiales</taxon>
        <taxon>Devosiaceae</taxon>
        <taxon>Devosia</taxon>
    </lineage>
</organism>
<keyword evidence="3" id="KW-1185">Reference proteome</keyword>